<dbReference type="InterPro" id="IPR043128">
    <property type="entry name" value="Rev_trsase/Diguanyl_cyclase"/>
</dbReference>
<dbReference type="Gene3D" id="3.30.420.10">
    <property type="entry name" value="Ribonuclease H-like superfamily/Ribonuclease H"/>
    <property type="match status" value="2"/>
</dbReference>
<dbReference type="AlphaFoldDB" id="Q17318"/>
<evidence type="ECO:0000259" key="10">
    <source>
        <dbReference type="PROSITE" id="PS50878"/>
    </source>
</evidence>
<evidence type="ECO:0000256" key="3">
    <source>
        <dbReference type="ARBA" id="ARBA00022695"/>
    </source>
</evidence>
<dbReference type="InterPro" id="IPR000477">
    <property type="entry name" value="RT_dom"/>
</dbReference>
<keyword evidence="6" id="KW-0378">Hydrolase</keyword>
<feature type="domain" description="Integrase catalytic" evidence="11">
    <location>
        <begin position="815"/>
        <end position="969"/>
    </location>
</feature>
<evidence type="ECO:0000256" key="2">
    <source>
        <dbReference type="ARBA" id="ARBA00022679"/>
    </source>
</evidence>
<dbReference type="InterPro" id="IPR036397">
    <property type="entry name" value="RNaseH_sf"/>
</dbReference>
<feature type="non-terminal residue" evidence="12">
    <location>
        <position position="1"/>
    </location>
</feature>
<dbReference type="Gene3D" id="1.10.340.70">
    <property type="match status" value="1"/>
</dbReference>
<keyword evidence="2" id="KW-0808">Transferase</keyword>
<proteinExistence type="predicted"/>
<evidence type="ECO:0000256" key="6">
    <source>
        <dbReference type="ARBA" id="ARBA00022801"/>
    </source>
</evidence>
<dbReference type="CDD" id="cd09274">
    <property type="entry name" value="RNase_HI_RT_Ty3"/>
    <property type="match status" value="1"/>
</dbReference>
<dbReference type="CDD" id="cd01647">
    <property type="entry name" value="RT_LTR"/>
    <property type="match status" value="1"/>
</dbReference>
<feature type="domain" description="Peptidase A2" evidence="9">
    <location>
        <begin position="35"/>
        <end position="109"/>
    </location>
</feature>
<feature type="region of interest" description="Disordered" evidence="8">
    <location>
        <begin position="618"/>
        <end position="644"/>
    </location>
</feature>
<evidence type="ECO:0000256" key="4">
    <source>
        <dbReference type="ARBA" id="ARBA00022722"/>
    </source>
</evidence>
<organism evidence="12">
    <name type="scientific">Ceratitis capitata</name>
    <name type="common">Mediterranean fruit fly</name>
    <name type="synonym">Tephritis capitata</name>
    <dbReference type="NCBI Taxonomy" id="7213"/>
    <lineage>
        <taxon>Eukaryota</taxon>
        <taxon>Metazoa</taxon>
        <taxon>Ecdysozoa</taxon>
        <taxon>Arthropoda</taxon>
        <taxon>Hexapoda</taxon>
        <taxon>Insecta</taxon>
        <taxon>Pterygota</taxon>
        <taxon>Neoptera</taxon>
        <taxon>Endopterygota</taxon>
        <taxon>Diptera</taxon>
        <taxon>Brachycera</taxon>
        <taxon>Muscomorpha</taxon>
        <taxon>Tephritoidea</taxon>
        <taxon>Tephritidae</taxon>
        <taxon>Ceratitis</taxon>
        <taxon>Ceratitis</taxon>
    </lineage>
</organism>
<dbReference type="PROSITE" id="PS50994">
    <property type="entry name" value="INTEGRASE"/>
    <property type="match status" value="1"/>
</dbReference>
<dbReference type="Pfam" id="PF17921">
    <property type="entry name" value="Integrase_H2C2"/>
    <property type="match status" value="1"/>
</dbReference>
<dbReference type="Gene3D" id="2.40.70.10">
    <property type="entry name" value="Acid Proteases"/>
    <property type="match status" value="1"/>
</dbReference>
<dbReference type="InterPro" id="IPR012337">
    <property type="entry name" value="RNaseH-like_sf"/>
</dbReference>
<protein>
    <recommendedName>
        <fullName evidence="1">RNA-directed DNA polymerase</fullName>
        <ecNumber evidence="1">2.7.7.49</ecNumber>
    </recommendedName>
</protein>
<dbReference type="FunFam" id="3.10.20.370:FF:000001">
    <property type="entry name" value="Retrovirus-related Pol polyprotein from transposon 17.6-like protein"/>
    <property type="match status" value="1"/>
</dbReference>
<dbReference type="InterPro" id="IPR001584">
    <property type="entry name" value="Integrase_cat-core"/>
</dbReference>
<feature type="domain" description="Reverse transcriptase" evidence="10">
    <location>
        <begin position="219"/>
        <end position="403"/>
    </location>
</feature>
<evidence type="ECO:0000313" key="12">
    <source>
        <dbReference type="EMBL" id="AAC28743.1"/>
    </source>
</evidence>
<keyword evidence="4" id="KW-0540">Nuclease</keyword>
<dbReference type="CDD" id="cd00303">
    <property type="entry name" value="retropepsin_like"/>
    <property type="match status" value="1"/>
</dbReference>
<evidence type="ECO:0000259" key="11">
    <source>
        <dbReference type="PROSITE" id="PS50994"/>
    </source>
</evidence>
<dbReference type="PROSITE" id="PS50175">
    <property type="entry name" value="ASP_PROT_RETROV"/>
    <property type="match status" value="1"/>
</dbReference>
<sequence>YSRRKRIRIFRYTFFRLTNSTLPYFQCKDSNGDILKFLIDTGSNKNYIQPNLVKNSIPNNDIFYATSVGGKIKITHHTFIDLFGLKDENLKFFVLPTLKSFHGILGNDSLKQLEAIIFTSKNHMLIKNKIKIAIKQQNATSVNNVGIRTTHLTDSQAEKLRNLCQLYPKLFLEPDEKLTYTTVVKATIRTTTDNPVYSRCYPYPMSLKSEVERQINKLLEDGIIRPSRSPYNSPVWIVDKKPDSLGNKQYRLVIDYRKLNSVTIADRYPIPEINEVLSHLGSNTFFSVIDLKSGFHQIPLKNSDIEKTAFSINNEKYEFTRLPFGLKNAPSIFQRTLDDILRDYIGQCCYVYIDDIIIFSRNEKEHSTHLKNIFTTLEKANMKVQLDKCKFFEKEVEFLGFIVTPEGIKTNPSKIEAIQNFPIPRNLKELRSFLGLSGYYRRFVKDYAKLAKPLTALLRGEEGRVSKSQSARAHITLGDEALAALEKIKNVLISRDVMLTYPNLNKDFELTTDASNYAIGAVLSQEDRPITFISRTLTKTEENYAANEKEMLAIIWALKSLRNYLYGSAKVKIFTDHQPLTYALSNKNNNSKMKRWKAILEEYNYELKYKPGKTNVVADGLSRPPQQDQINSLTPTQHSDESSPQNLIPYTDAPINAFKNQLFLKTADTSSYQFLIPFPTYHRHIIEEPEYTEENLTNHLKRYLNPSVTNAIITDDHILGRIQNIHPIHFSRYRIKYTRKIVKDLVRESEQESEIVKEHKRAHRSATENKAQILENFYFPQMNSKINKIIKQCKICLENKYERHPSKLVLKATPVPNYPGHIVHIDIYHTNNRVILTAVDKFSKYAQARIVKSRATEDIKLPLQDLLTSFGIPEKIVIDNEKSLNSSSIVFMLENQYSIEIFKTPPYTSSVNGQVERFHSTLTEIMRCTKAENTHNSFEELLNRSICKYNHSIHSTTKKKPIEIFFGRSVYSDPSLLEKDRLDNIKKIVNKQEKDLTFHNKKRTEVKAYSSNDIIYVKINKRIGNKLTPRYKKEIVLEDNGNTVTTKSGRSVHKSHIKAS</sequence>
<evidence type="ECO:0000256" key="5">
    <source>
        <dbReference type="ARBA" id="ARBA00022759"/>
    </source>
</evidence>
<dbReference type="InterPro" id="IPR021109">
    <property type="entry name" value="Peptidase_aspartic_dom_sf"/>
</dbReference>
<feature type="compositionally biased region" description="Polar residues" evidence="8">
    <location>
        <begin position="624"/>
        <end position="644"/>
    </location>
</feature>
<dbReference type="SUPFAM" id="SSF56672">
    <property type="entry name" value="DNA/RNA polymerases"/>
    <property type="match status" value="1"/>
</dbReference>
<dbReference type="Pfam" id="PF17917">
    <property type="entry name" value="RT_RNaseH"/>
    <property type="match status" value="1"/>
</dbReference>
<dbReference type="SUPFAM" id="SSF53098">
    <property type="entry name" value="Ribonuclease H-like"/>
    <property type="match status" value="1"/>
</dbReference>
<evidence type="ECO:0000256" key="1">
    <source>
        <dbReference type="ARBA" id="ARBA00012493"/>
    </source>
</evidence>
<dbReference type="PANTHER" id="PTHR37984">
    <property type="entry name" value="PROTEIN CBG26694"/>
    <property type="match status" value="1"/>
</dbReference>
<accession>Q17318</accession>
<dbReference type="FunFam" id="3.30.70.270:FF:000020">
    <property type="entry name" value="Transposon Tf2-6 polyprotein-like Protein"/>
    <property type="match status" value="1"/>
</dbReference>
<evidence type="ECO:0000256" key="8">
    <source>
        <dbReference type="SAM" id="MobiDB-lite"/>
    </source>
</evidence>
<keyword evidence="7" id="KW-0695">RNA-directed DNA polymerase</keyword>
<dbReference type="GO" id="GO:0004519">
    <property type="term" value="F:endonuclease activity"/>
    <property type="evidence" value="ECO:0007669"/>
    <property type="project" value="UniProtKB-KW"/>
</dbReference>
<dbReference type="OrthoDB" id="8057740at2759"/>
<evidence type="ECO:0000259" key="9">
    <source>
        <dbReference type="PROSITE" id="PS50175"/>
    </source>
</evidence>
<dbReference type="GO" id="GO:0015074">
    <property type="term" value="P:DNA integration"/>
    <property type="evidence" value="ECO:0007669"/>
    <property type="project" value="InterPro"/>
</dbReference>
<dbReference type="PROSITE" id="PS50878">
    <property type="entry name" value="RT_POL"/>
    <property type="match status" value="1"/>
</dbReference>
<dbReference type="GO" id="GO:0003964">
    <property type="term" value="F:RNA-directed DNA polymerase activity"/>
    <property type="evidence" value="ECO:0007669"/>
    <property type="project" value="UniProtKB-KW"/>
</dbReference>
<dbReference type="PANTHER" id="PTHR37984:SF5">
    <property type="entry name" value="PROTEIN NYNRIN-LIKE"/>
    <property type="match status" value="1"/>
</dbReference>
<dbReference type="InterPro" id="IPR041588">
    <property type="entry name" value="Integrase_H2C2"/>
</dbReference>
<dbReference type="GO" id="GO:0042575">
    <property type="term" value="C:DNA polymerase complex"/>
    <property type="evidence" value="ECO:0007669"/>
    <property type="project" value="UniProtKB-ARBA"/>
</dbReference>
<dbReference type="Pfam" id="PF00078">
    <property type="entry name" value="RVT_1"/>
    <property type="match status" value="1"/>
</dbReference>
<dbReference type="PIR" id="T43046">
    <property type="entry name" value="T43046"/>
</dbReference>
<dbReference type="InterPro" id="IPR001995">
    <property type="entry name" value="Peptidase_A2_cat"/>
</dbReference>
<keyword evidence="3" id="KW-0548">Nucleotidyltransferase</keyword>
<keyword evidence="5" id="KW-0255">Endonuclease</keyword>
<reference evidence="12" key="1">
    <citation type="journal article" date="1997" name="Genetica">
        <title>Molecular structure of yoyo, a gypsy-like retrotransposon from the mediterranean fruit fly, Ceratitis capitata.</title>
        <authorList>
            <person name="Zhou Q."/>
            <person name="Haymer D.S."/>
        </authorList>
    </citation>
    <scope>NUCLEOTIDE SEQUENCE</scope>
    <source>
        <strain evidence="12">Med+</strain>
    </source>
</reference>
<dbReference type="GO" id="GO:0006508">
    <property type="term" value="P:proteolysis"/>
    <property type="evidence" value="ECO:0007669"/>
    <property type="project" value="InterPro"/>
</dbReference>
<name>Q17318_CERCA</name>
<dbReference type="EMBL" id="U60529">
    <property type="protein sequence ID" value="AAC28743.1"/>
    <property type="molecule type" value="Genomic_DNA"/>
</dbReference>
<evidence type="ECO:0000256" key="7">
    <source>
        <dbReference type="ARBA" id="ARBA00022918"/>
    </source>
</evidence>
<dbReference type="Gene3D" id="3.10.10.10">
    <property type="entry name" value="HIV Type 1 Reverse Transcriptase, subunit A, domain 1"/>
    <property type="match status" value="1"/>
</dbReference>
<dbReference type="InterPro" id="IPR050951">
    <property type="entry name" value="Retrovirus_Pol_polyprotein"/>
</dbReference>
<dbReference type="InterPro" id="IPR043502">
    <property type="entry name" value="DNA/RNA_pol_sf"/>
</dbReference>
<dbReference type="EC" id="2.7.7.49" evidence="1"/>
<dbReference type="GO" id="GO:0003676">
    <property type="term" value="F:nucleic acid binding"/>
    <property type="evidence" value="ECO:0007669"/>
    <property type="project" value="InterPro"/>
</dbReference>
<dbReference type="GO" id="GO:0004190">
    <property type="term" value="F:aspartic-type endopeptidase activity"/>
    <property type="evidence" value="ECO:0007669"/>
    <property type="project" value="InterPro"/>
</dbReference>
<dbReference type="Gene3D" id="3.30.70.270">
    <property type="match status" value="2"/>
</dbReference>
<dbReference type="SUPFAM" id="SSF50630">
    <property type="entry name" value="Acid proteases"/>
    <property type="match status" value="1"/>
</dbReference>
<dbReference type="InterPro" id="IPR041373">
    <property type="entry name" value="RT_RNaseH"/>
</dbReference>
<dbReference type="MEROPS" id="A02.021"/>